<dbReference type="EMBL" id="JAFCMP010000235">
    <property type="protein sequence ID" value="KAG5182629.1"/>
    <property type="molecule type" value="Genomic_DNA"/>
</dbReference>
<feature type="compositionally biased region" description="Low complexity" evidence="1">
    <location>
        <begin position="134"/>
        <end position="144"/>
    </location>
</feature>
<feature type="region of interest" description="Disordered" evidence="1">
    <location>
        <begin position="127"/>
        <end position="147"/>
    </location>
</feature>
<gene>
    <name evidence="2" type="ORF">JKP88DRAFT_318667</name>
</gene>
<evidence type="ECO:0000313" key="3">
    <source>
        <dbReference type="Proteomes" id="UP000664859"/>
    </source>
</evidence>
<sequence length="389" mass="41529">MGDAGCEQELRNRDLSQLADWLVRIRRAEAGRIPNATKFRSYPCLSRCVFLHDPRLRSTPASRDVSGTTTPEALSTPASSRASTPLSTGKGGSRCESRGGVLGTGPSSGLGMRAARDFFYWPDVVREPIPEGEPSPSTSTSSAPRRAKLPACEATYELSSAMADPDKTGDVTGAAVYHLWYSLVETVLDEKGIPTETAANGRPAVAPTHLPIFQQLATGEMVAPPDMPMPDLQPSKRDRTSAFATTLITQGRLESNGGGGSSSSSSSGGGGGSSSEAMLSSLSNAAGALFFNRDVPHGFALPLLRPAQPQQQLHQHREQQQQQQQQLSMASIGVAAALEQQLLQWRQQQHQQQHQQQQQQQRGVAAAALLNSRFALVPSGAATITPLRL</sequence>
<feature type="compositionally biased region" description="Gly residues" evidence="1">
    <location>
        <begin position="256"/>
        <end position="273"/>
    </location>
</feature>
<keyword evidence="3" id="KW-1185">Reference proteome</keyword>
<dbReference type="AlphaFoldDB" id="A0A835Z3W2"/>
<feature type="region of interest" description="Disordered" evidence="1">
    <location>
        <begin position="249"/>
        <end position="277"/>
    </location>
</feature>
<feature type="region of interest" description="Disordered" evidence="1">
    <location>
        <begin position="57"/>
        <end position="108"/>
    </location>
</feature>
<protein>
    <submittedName>
        <fullName evidence="2">Uncharacterized protein</fullName>
    </submittedName>
</protein>
<comment type="caution">
    <text evidence="2">The sequence shown here is derived from an EMBL/GenBank/DDBJ whole genome shotgun (WGS) entry which is preliminary data.</text>
</comment>
<dbReference type="Proteomes" id="UP000664859">
    <property type="component" value="Unassembled WGS sequence"/>
</dbReference>
<feature type="compositionally biased region" description="Polar residues" evidence="1">
    <location>
        <begin position="59"/>
        <end position="87"/>
    </location>
</feature>
<feature type="region of interest" description="Disordered" evidence="1">
    <location>
        <begin position="308"/>
        <end position="327"/>
    </location>
</feature>
<accession>A0A835Z3W2</accession>
<evidence type="ECO:0000313" key="2">
    <source>
        <dbReference type="EMBL" id="KAG5182629.1"/>
    </source>
</evidence>
<reference evidence="2" key="1">
    <citation type="submission" date="2021-02" db="EMBL/GenBank/DDBJ databases">
        <title>First Annotated Genome of the Yellow-green Alga Tribonema minus.</title>
        <authorList>
            <person name="Mahan K.M."/>
        </authorList>
    </citation>
    <scope>NUCLEOTIDE SEQUENCE</scope>
    <source>
        <strain evidence="2">UTEX B ZZ1240</strain>
    </source>
</reference>
<organism evidence="2 3">
    <name type="scientific">Tribonema minus</name>
    <dbReference type="NCBI Taxonomy" id="303371"/>
    <lineage>
        <taxon>Eukaryota</taxon>
        <taxon>Sar</taxon>
        <taxon>Stramenopiles</taxon>
        <taxon>Ochrophyta</taxon>
        <taxon>PX clade</taxon>
        <taxon>Xanthophyceae</taxon>
        <taxon>Tribonematales</taxon>
        <taxon>Tribonemataceae</taxon>
        <taxon>Tribonema</taxon>
    </lineage>
</organism>
<name>A0A835Z3W2_9STRA</name>
<proteinExistence type="predicted"/>
<evidence type="ECO:0000256" key="1">
    <source>
        <dbReference type="SAM" id="MobiDB-lite"/>
    </source>
</evidence>